<sequence>MVRRPVDSVQYLPVRNTERLNDIGIEPSFGSVGDSYDKALAETINGLFKADPPPRTNAQLRNG</sequence>
<evidence type="ECO:0000313" key="1">
    <source>
        <dbReference type="EMBL" id="SDJ24424.1"/>
    </source>
</evidence>
<dbReference type="Proteomes" id="UP000199093">
    <property type="component" value="Unassembled WGS sequence"/>
</dbReference>
<name>A0A1G8S587_9RHOB</name>
<dbReference type="AlphaFoldDB" id="A0A1G8S587"/>
<keyword evidence="2" id="KW-1185">Reference proteome</keyword>
<dbReference type="EMBL" id="FNEJ01000023">
    <property type="protein sequence ID" value="SDJ24424.1"/>
    <property type="molecule type" value="Genomic_DNA"/>
</dbReference>
<gene>
    <name evidence="1" type="ORF">SAMN04487993_10232</name>
</gene>
<organism evidence="1 2">
    <name type="scientific">Salipiger marinus</name>
    <dbReference type="NCBI Taxonomy" id="555512"/>
    <lineage>
        <taxon>Bacteria</taxon>
        <taxon>Pseudomonadati</taxon>
        <taxon>Pseudomonadota</taxon>
        <taxon>Alphaproteobacteria</taxon>
        <taxon>Rhodobacterales</taxon>
        <taxon>Roseobacteraceae</taxon>
        <taxon>Salipiger</taxon>
    </lineage>
</organism>
<accession>A0A1G8S587</accession>
<protein>
    <submittedName>
        <fullName evidence="1">Uncharacterized protein</fullName>
    </submittedName>
</protein>
<evidence type="ECO:0000313" key="2">
    <source>
        <dbReference type="Proteomes" id="UP000199093"/>
    </source>
</evidence>
<proteinExistence type="predicted"/>
<reference evidence="1 2" key="1">
    <citation type="submission" date="2016-10" db="EMBL/GenBank/DDBJ databases">
        <authorList>
            <person name="de Groot N.N."/>
        </authorList>
    </citation>
    <scope>NUCLEOTIDE SEQUENCE [LARGE SCALE GENOMIC DNA]</scope>
    <source>
        <strain evidence="1 2">DSM 26424</strain>
    </source>
</reference>